<name>L0R6E2_9BACT</name>
<dbReference type="AlphaFoldDB" id="L0R6E2"/>
<dbReference type="Proteomes" id="UP000010808">
    <property type="component" value="Chromosome"/>
</dbReference>
<evidence type="ECO:0000313" key="2">
    <source>
        <dbReference type="Proteomes" id="UP000010808"/>
    </source>
</evidence>
<dbReference type="HOGENOM" id="CLU_2787058_0_0_7"/>
<dbReference type="EMBL" id="FO203522">
    <property type="protein sequence ID" value="CCO22273.1"/>
    <property type="molecule type" value="Genomic_DNA"/>
</dbReference>
<dbReference type="STRING" id="1121451.DESAM_10292"/>
<protein>
    <submittedName>
        <fullName evidence="1">Uncharacterized protein</fullName>
    </submittedName>
</protein>
<dbReference type="KEGG" id="dhy:DESAM_10292"/>
<evidence type="ECO:0000313" key="1">
    <source>
        <dbReference type="EMBL" id="CCO22273.1"/>
    </source>
</evidence>
<sequence length="68" mass="7560">MEMFATDLERLAFLLEADTALAIDSDELGTDAAEQKAPEEQPPEKRPKYITNYIISVLTVASSINFLI</sequence>
<proteinExistence type="predicted"/>
<organism evidence="1 2">
    <name type="scientific">Maridesulfovibrio hydrothermalis AM13 = DSM 14728</name>
    <dbReference type="NCBI Taxonomy" id="1121451"/>
    <lineage>
        <taxon>Bacteria</taxon>
        <taxon>Pseudomonadati</taxon>
        <taxon>Thermodesulfobacteriota</taxon>
        <taxon>Desulfovibrionia</taxon>
        <taxon>Desulfovibrionales</taxon>
        <taxon>Desulfovibrionaceae</taxon>
        <taxon>Maridesulfovibrio</taxon>
    </lineage>
</organism>
<dbReference type="RefSeq" id="WP_015334883.1">
    <property type="nucleotide sequence ID" value="NC_020055.1"/>
</dbReference>
<dbReference type="PATRIC" id="fig|1121451.3.peg.269"/>
<dbReference type="OrthoDB" id="9805629at2"/>
<reference evidence="1 2" key="1">
    <citation type="submission" date="2012-10" db="EMBL/GenBank/DDBJ databases">
        <authorList>
            <person name="Genoscope - CEA"/>
        </authorList>
    </citation>
    <scope>NUCLEOTIDE SEQUENCE [LARGE SCALE GENOMIC DNA]</scope>
    <source>
        <strain evidence="2">AM13 / DSM 14728</strain>
    </source>
</reference>
<keyword evidence="2" id="KW-1185">Reference proteome</keyword>
<dbReference type="eggNOG" id="COG3392">
    <property type="taxonomic scope" value="Bacteria"/>
</dbReference>
<gene>
    <name evidence="1" type="ORF">DESAM_10292</name>
</gene>
<accession>L0R6E2</accession>